<dbReference type="Proteomes" id="UP000507979">
    <property type="component" value="Unassembled WGS sequence"/>
</dbReference>
<dbReference type="EMBL" id="CADIJR010000002">
    <property type="protein sequence ID" value="CAB3627813.1"/>
    <property type="molecule type" value="Genomic_DNA"/>
</dbReference>
<dbReference type="AlphaFoldDB" id="A0A6J4ZID7"/>
<keyword evidence="2" id="KW-1185">Reference proteome</keyword>
<sequence>MGTRPKFTFDTPQEIYDMKYAEVVREIEAGLLKWRHQVIEAFENEFPDEDAQMLSFIAGNADRPEKILELAASGILGPECRDQMTLAIAHLADYHTKQYVRGYWPEWSKG</sequence>
<gene>
    <name evidence="1" type="ORF">LMG26845_00495</name>
</gene>
<accession>A0A6J4ZID7</accession>
<dbReference type="RefSeq" id="WP_054433484.1">
    <property type="nucleotide sequence ID" value="NZ_CADIJR010000002.1"/>
</dbReference>
<protein>
    <submittedName>
        <fullName evidence="1">Uncharacterized protein</fullName>
    </submittedName>
</protein>
<name>A0A6J4ZID7_9BURK</name>
<organism evidence="1 2">
    <name type="scientific">Achromobacter insuavis</name>
    <dbReference type="NCBI Taxonomy" id="1287735"/>
    <lineage>
        <taxon>Bacteria</taxon>
        <taxon>Pseudomonadati</taxon>
        <taxon>Pseudomonadota</taxon>
        <taxon>Betaproteobacteria</taxon>
        <taxon>Burkholderiales</taxon>
        <taxon>Alcaligenaceae</taxon>
        <taxon>Achromobacter</taxon>
    </lineage>
</organism>
<evidence type="ECO:0000313" key="2">
    <source>
        <dbReference type="Proteomes" id="UP000507979"/>
    </source>
</evidence>
<reference evidence="1 2" key="1">
    <citation type="submission" date="2020-04" db="EMBL/GenBank/DDBJ databases">
        <authorList>
            <person name="De Canck E."/>
        </authorList>
    </citation>
    <scope>NUCLEOTIDE SEQUENCE [LARGE SCALE GENOMIC DNA]</scope>
    <source>
        <strain evidence="1 2">LMG 26845</strain>
    </source>
</reference>
<proteinExistence type="predicted"/>
<evidence type="ECO:0000313" key="1">
    <source>
        <dbReference type="EMBL" id="CAB3627813.1"/>
    </source>
</evidence>
<dbReference type="GeneID" id="92896335"/>